<dbReference type="InterPro" id="IPR036249">
    <property type="entry name" value="Thioredoxin-like_sf"/>
</dbReference>
<evidence type="ECO:0000313" key="3">
    <source>
        <dbReference type="EMBL" id="TCO69565.1"/>
    </source>
</evidence>
<dbReference type="OrthoDB" id="462848at2"/>
<dbReference type="AlphaFoldDB" id="A0A4R2KSB8"/>
<protein>
    <submittedName>
        <fullName evidence="3">Methylamine dehydrogenase accessory protein MauD</fullName>
    </submittedName>
</protein>
<dbReference type="SUPFAM" id="SSF52833">
    <property type="entry name" value="Thioredoxin-like"/>
    <property type="match status" value="1"/>
</dbReference>
<comment type="function">
    <text evidence="1">May be required for disulfide bond formation in some proteins.</text>
</comment>
<sequence length="200" mass="21605">MTTILTFLVAVLFVIVIALTVALFALARQVGVLFERIAPMGALVNDSGPRVGQATPRFTLASLTGPAPVEIGPREGRATLVFFLSPTCPVCKKLLPILKSARTGEAGWLDIVLASDGEEPRLRRFIQTADLTEFPFVNSTELGLAYRVSRLPFAVLLAADGTIRSKGLINSREQLDSLFNAHDMGVDSIQSWLDRPAITA</sequence>
<dbReference type="PROSITE" id="PS51352">
    <property type="entry name" value="THIOREDOXIN_2"/>
    <property type="match status" value="1"/>
</dbReference>
<gene>
    <name evidence="3" type="ORF">EV655_11416</name>
</gene>
<keyword evidence="4" id="KW-1185">Reference proteome</keyword>
<dbReference type="Gene3D" id="3.40.30.10">
    <property type="entry name" value="Glutaredoxin"/>
    <property type="match status" value="1"/>
</dbReference>
<dbReference type="InterPro" id="IPR012336">
    <property type="entry name" value="Thioredoxin-like_fold"/>
</dbReference>
<dbReference type="InterPro" id="IPR013766">
    <property type="entry name" value="Thioredoxin_domain"/>
</dbReference>
<dbReference type="Proteomes" id="UP000295142">
    <property type="component" value="Unassembled WGS sequence"/>
</dbReference>
<name>A0A4R2KSB8_9RHOB</name>
<comment type="caution">
    <text evidence="3">The sequence shown here is derived from an EMBL/GenBank/DDBJ whole genome shotgun (WGS) entry which is preliminary data.</text>
</comment>
<organism evidence="3 4">
    <name type="scientific">Rhodovulum euryhalinum</name>
    <dbReference type="NCBI Taxonomy" id="35805"/>
    <lineage>
        <taxon>Bacteria</taxon>
        <taxon>Pseudomonadati</taxon>
        <taxon>Pseudomonadota</taxon>
        <taxon>Alphaproteobacteria</taxon>
        <taxon>Rhodobacterales</taxon>
        <taxon>Paracoccaceae</taxon>
        <taxon>Rhodovulum</taxon>
    </lineage>
</organism>
<evidence type="ECO:0000256" key="1">
    <source>
        <dbReference type="ARBA" id="ARBA00003565"/>
    </source>
</evidence>
<proteinExistence type="predicted"/>
<evidence type="ECO:0000259" key="2">
    <source>
        <dbReference type="PROSITE" id="PS51352"/>
    </source>
</evidence>
<reference evidence="3 4" key="1">
    <citation type="submission" date="2019-03" db="EMBL/GenBank/DDBJ databases">
        <title>Genomic Encyclopedia of Type Strains, Phase IV (KMG-IV): sequencing the most valuable type-strain genomes for metagenomic binning, comparative biology and taxonomic classification.</title>
        <authorList>
            <person name="Goeker M."/>
        </authorList>
    </citation>
    <scope>NUCLEOTIDE SEQUENCE [LARGE SCALE GENOMIC DNA]</scope>
    <source>
        <strain evidence="3 4">DSM 4868</strain>
    </source>
</reference>
<accession>A0A4R2KSB8</accession>
<dbReference type="EMBL" id="SLWW01000014">
    <property type="protein sequence ID" value="TCO69565.1"/>
    <property type="molecule type" value="Genomic_DNA"/>
</dbReference>
<dbReference type="RefSeq" id="WP_132546215.1">
    <property type="nucleotide sequence ID" value="NZ_SLWW01000014.1"/>
</dbReference>
<dbReference type="Pfam" id="PF13905">
    <property type="entry name" value="Thioredoxin_8"/>
    <property type="match status" value="1"/>
</dbReference>
<evidence type="ECO:0000313" key="4">
    <source>
        <dbReference type="Proteomes" id="UP000295142"/>
    </source>
</evidence>
<feature type="domain" description="Thioredoxin" evidence="2">
    <location>
        <begin position="49"/>
        <end position="184"/>
    </location>
</feature>